<gene>
    <name evidence="2" type="ORF">NEMVEDRAFT_v1g126044</name>
</gene>
<dbReference type="GO" id="GO:0005615">
    <property type="term" value="C:extracellular space"/>
    <property type="evidence" value="ECO:0000318"/>
    <property type="project" value="GO_Central"/>
</dbReference>
<name>A7SPF4_NEMVE</name>
<evidence type="ECO:0000313" key="2">
    <source>
        <dbReference type="EMBL" id="EDO34396.1"/>
    </source>
</evidence>
<sequence length="149" mass="16564">MGALGVENGTITEGQMTASSYLEKYGMPSLARLNNKHIPAVTNGCWVPKVKDNNQWLQIDIARIVGVSRVATQGNDASIWWVTSYMIGYSLDGSVWSVYQENGAEFPGNTDRSSIVYNRLSPPVATRLIRFYPKGWNVNISLRVEIYGC</sequence>
<dbReference type="InterPro" id="IPR008979">
    <property type="entry name" value="Galactose-bd-like_sf"/>
</dbReference>
<dbReference type="Gene3D" id="2.60.120.260">
    <property type="entry name" value="Galactose-binding domain-like"/>
    <property type="match status" value="1"/>
</dbReference>
<evidence type="ECO:0000259" key="1">
    <source>
        <dbReference type="PROSITE" id="PS50022"/>
    </source>
</evidence>
<organism evidence="2 3">
    <name type="scientific">Nematostella vectensis</name>
    <name type="common">Starlet sea anemone</name>
    <dbReference type="NCBI Taxonomy" id="45351"/>
    <lineage>
        <taxon>Eukaryota</taxon>
        <taxon>Metazoa</taxon>
        <taxon>Cnidaria</taxon>
        <taxon>Anthozoa</taxon>
        <taxon>Hexacorallia</taxon>
        <taxon>Actiniaria</taxon>
        <taxon>Edwardsiidae</taxon>
        <taxon>Nematostella</taxon>
    </lineage>
</organism>
<dbReference type="PANTHER" id="PTHR24543">
    <property type="entry name" value="MULTICOPPER OXIDASE-RELATED"/>
    <property type="match status" value="1"/>
</dbReference>
<dbReference type="OMA" id="NDASIWW"/>
<proteinExistence type="predicted"/>
<dbReference type="PROSITE" id="PS50022">
    <property type="entry name" value="FA58C_3"/>
    <property type="match status" value="1"/>
</dbReference>
<dbReference type="PROSITE" id="PS01286">
    <property type="entry name" value="FA58C_2"/>
    <property type="match status" value="1"/>
</dbReference>
<dbReference type="FunFam" id="2.60.120.260:FF:000016">
    <property type="entry name" value="Contactin-associated protein-like 4 isoform 1"/>
    <property type="match status" value="1"/>
</dbReference>
<dbReference type="SMART" id="SM00231">
    <property type="entry name" value="FA58C"/>
    <property type="match status" value="1"/>
</dbReference>
<dbReference type="PhylomeDB" id="A7SPF4"/>
<dbReference type="Pfam" id="PF00754">
    <property type="entry name" value="F5_F8_type_C"/>
    <property type="match status" value="1"/>
</dbReference>
<dbReference type="SUPFAM" id="SSF49785">
    <property type="entry name" value="Galactose-binding domain-like"/>
    <property type="match status" value="1"/>
</dbReference>
<feature type="domain" description="F5/8 type C" evidence="1">
    <location>
        <begin position="1"/>
        <end position="149"/>
    </location>
</feature>
<dbReference type="EMBL" id="DS469733">
    <property type="protein sequence ID" value="EDO34396.1"/>
    <property type="molecule type" value="Genomic_DNA"/>
</dbReference>
<keyword evidence="3" id="KW-1185">Reference proteome</keyword>
<dbReference type="CDD" id="cd00057">
    <property type="entry name" value="FA58C"/>
    <property type="match status" value="1"/>
</dbReference>
<evidence type="ECO:0000313" key="3">
    <source>
        <dbReference type="Proteomes" id="UP000001593"/>
    </source>
</evidence>
<protein>
    <recommendedName>
        <fullName evidence="1">F5/8 type C domain-containing protein</fullName>
    </recommendedName>
</protein>
<reference evidence="2 3" key="1">
    <citation type="journal article" date="2007" name="Science">
        <title>Sea anemone genome reveals ancestral eumetazoan gene repertoire and genomic organization.</title>
        <authorList>
            <person name="Putnam N.H."/>
            <person name="Srivastava M."/>
            <person name="Hellsten U."/>
            <person name="Dirks B."/>
            <person name="Chapman J."/>
            <person name="Salamov A."/>
            <person name="Terry A."/>
            <person name="Shapiro H."/>
            <person name="Lindquist E."/>
            <person name="Kapitonov V.V."/>
            <person name="Jurka J."/>
            <person name="Genikhovich G."/>
            <person name="Grigoriev I.V."/>
            <person name="Lucas S.M."/>
            <person name="Steele R.E."/>
            <person name="Finnerty J.R."/>
            <person name="Technau U."/>
            <person name="Martindale M.Q."/>
            <person name="Rokhsar D.S."/>
        </authorList>
    </citation>
    <scope>NUCLEOTIDE SEQUENCE [LARGE SCALE GENOMIC DNA]</scope>
    <source>
        <strain evidence="3">CH2 X CH6</strain>
    </source>
</reference>
<dbReference type="Proteomes" id="UP000001593">
    <property type="component" value="Unassembled WGS sequence"/>
</dbReference>
<accession>A7SPF4</accession>
<dbReference type="HOGENOM" id="CLU_030066_1_2_1"/>
<dbReference type="InParanoid" id="A7SPF4"/>
<dbReference type="PANTHER" id="PTHR24543:SF332">
    <property type="entry name" value="F5_8 TYPE C DOMAIN-CONTAINING PROTEIN"/>
    <property type="match status" value="1"/>
</dbReference>
<dbReference type="InterPro" id="IPR000421">
    <property type="entry name" value="FA58C"/>
</dbReference>
<dbReference type="eggNOG" id="KOG3516">
    <property type="taxonomic scope" value="Eukaryota"/>
</dbReference>
<dbReference type="AlphaFoldDB" id="A7SPF4"/>